<keyword evidence="5" id="KW-0645">Protease</keyword>
<dbReference type="InterPro" id="IPR001460">
    <property type="entry name" value="PCN-bd_Tpept"/>
</dbReference>
<evidence type="ECO:0000313" key="15">
    <source>
        <dbReference type="EMBL" id="SFP04663.1"/>
    </source>
</evidence>
<dbReference type="GO" id="GO:0008955">
    <property type="term" value="F:peptidoglycan glycosyltransferase activity"/>
    <property type="evidence" value="ECO:0007669"/>
    <property type="project" value="UniProtKB-EC"/>
</dbReference>
<dbReference type="AlphaFoldDB" id="A0A662ZG59"/>
<proteinExistence type="inferred from homology"/>
<keyword evidence="6" id="KW-0328">Glycosyltransferase</keyword>
<gene>
    <name evidence="15" type="ORF">SAMN02910344_00299</name>
</gene>
<keyword evidence="9" id="KW-0511">Multifunctional enzyme</keyword>
<accession>A0A662ZG59</accession>
<evidence type="ECO:0000256" key="10">
    <source>
        <dbReference type="ARBA" id="ARBA00044770"/>
    </source>
</evidence>
<dbReference type="InterPro" id="IPR036950">
    <property type="entry name" value="PBP_transglycosylase"/>
</dbReference>
<keyword evidence="16" id="KW-1185">Reference proteome</keyword>
<dbReference type="Pfam" id="PF00912">
    <property type="entry name" value="Transgly"/>
    <property type="match status" value="1"/>
</dbReference>
<comment type="similarity">
    <text evidence="3">In the N-terminal section; belongs to the glycosyltransferase 51 family.</text>
</comment>
<keyword evidence="12" id="KW-0812">Transmembrane</keyword>
<dbReference type="InterPro" id="IPR023346">
    <property type="entry name" value="Lysozyme-like_dom_sf"/>
</dbReference>
<evidence type="ECO:0000256" key="7">
    <source>
        <dbReference type="ARBA" id="ARBA00022679"/>
    </source>
</evidence>
<evidence type="ECO:0000256" key="6">
    <source>
        <dbReference type="ARBA" id="ARBA00022676"/>
    </source>
</evidence>
<evidence type="ECO:0000313" key="16">
    <source>
        <dbReference type="Proteomes" id="UP000243745"/>
    </source>
</evidence>
<keyword evidence="8" id="KW-0378">Hydrolase</keyword>
<dbReference type="GO" id="GO:0004180">
    <property type="term" value="F:carboxypeptidase activity"/>
    <property type="evidence" value="ECO:0007669"/>
    <property type="project" value="UniProtKB-KW"/>
</dbReference>
<dbReference type="GO" id="GO:0008658">
    <property type="term" value="F:penicillin binding"/>
    <property type="evidence" value="ECO:0007669"/>
    <property type="project" value="InterPro"/>
</dbReference>
<dbReference type="Pfam" id="PF00905">
    <property type="entry name" value="Transpeptidase"/>
    <property type="match status" value="1"/>
</dbReference>
<evidence type="ECO:0000259" key="14">
    <source>
        <dbReference type="Pfam" id="PF00912"/>
    </source>
</evidence>
<keyword evidence="12" id="KW-1133">Transmembrane helix</keyword>
<organism evidence="15 16">
    <name type="scientific">Ruminobacter amylophilus</name>
    <dbReference type="NCBI Taxonomy" id="867"/>
    <lineage>
        <taxon>Bacteria</taxon>
        <taxon>Pseudomonadati</taxon>
        <taxon>Pseudomonadota</taxon>
        <taxon>Gammaproteobacteria</taxon>
        <taxon>Aeromonadales</taxon>
        <taxon>Succinivibrionaceae</taxon>
        <taxon>Ruminobacter</taxon>
    </lineage>
</organism>
<dbReference type="UniPathway" id="UPA00219"/>
<dbReference type="Gene3D" id="1.10.3810.10">
    <property type="entry name" value="Biosynthetic peptidoglycan transglycosylase-like"/>
    <property type="match status" value="1"/>
</dbReference>
<evidence type="ECO:0000256" key="8">
    <source>
        <dbReference type="ARBA" id="ARBA00022801"/>
    </source>
</evidence>
<dbReference type="OrthoDB" id="9766909at2"/>
<dbReference type="SUPFAM" id="SSF53955">
    <property type="entry name" value="Lysozyme-like"/>
    <property type="match status" value="1"/>
</dbReference>
<feature type="domain" description="Penicillin-binding protein transpeptidase" evidence="13">
    <location>
        <begin position="337"/>
        <end position="559"/>
    </location>
</feature>
<dbReference type="SUPFAM" id="SSF56601">
    <property type="entry name" value="beta-lactamase/transpeptidase-like"/>
    <property type="match status" value="1"/>
</dbReference>
<keyword evidence="12" id="KW-0472">Membrane</keyword>
<comment type="catalytic activity">
    <reaction evidence="11">
        <text>[GlcNAc-(1-&gt;4)-Mur2Ac(oyl-L-Ala-gamma-D-Glu-L-Lys-D-Ala-D-Ala)](n)-di-trans,octa-cis-undecaprenyl diphosphate + beta-D-GlcNAc-(1-&gt;4)-Mur2Ac(oyl-L-Ala-gamma-D-Glu-L-Lys-D-Ala-D-Ala)-di-trans,octa-cis-undecaprenyl diphosphate = [GlcNAc-(1-&gt;4)-Mur2Ac(oyl-L-Ala-gamma-D-Glu-L-Lys-D-Ala-D-Ala)](n+1)-di-trans,octa-cis-undecaprenyl diphosphate + di-trans,octa-cis-undecaprenyl diphosphate + H(+)</text>
        <dbReference type="Rhea" id="RHEA:23708"/>
        <dbReference type="Rhea" id="RHEA-COMP:9602"/>
        <dbReference type="Rhea" id="RHEA-COMP:9603"/>
        <dbReference type="ChEBI" id="CHEBI:15378"/>
        <dbReference type="ChEBI" id="CHEBI:58405"/>
        <dbReference type="ChEBI" id="CHEBI:60033"/>
        <dbReference type="ChEBI" id="CHEBI:78435"/>
        <dbReference type="EC" id="2.4.99.28"/>
    </reaction>
</comment>
<keyword evidence="4" id="KW-0121">Carboxypeptidase</keyword>
<evidence type="ECO:0000256" key="2">
    <source>
        <dbReference type="ARBA" id="ARBA00007090"/>
    </source>
</evidence>
<dbReference type="EMBL" id="FOXF01000003">
    <property type="protein sequence ID" value="SFP04663.1"/>
    <property type="molecule type" value="Genomic_DNA"/>
</dbReference>
<name>A0A662ZG59_9GAMM</name>
<dbReference type="InterPro" id="IPR001264">
    <property type="entry name" value="Glyco_trans_51"/>
</dbReference>
<dbReference type="GO" id="GO:0030288">
    <property type="term" value="C:outer membrane-bounded periplasmic space"/>
    <property type="evidence" value="ECO:0007669"/>
    <property type="project" value="TreeGrafter"/>
</dbReference>
<keyword evidence="7" id="KW-0808">Transferase</keyword>
<evidence type="ECO:0000256" key="12">
    <source>
        <dbReference type="SAM" id="Phobius"/>
    </source>
</evidence>
<evidence type="ECO:0000256" key="4">
    <source>
        <dbReference type="ARBA" id="ARBA00022645"/>
    </source>
</evidence>
<sequence>MKVSTVFRGRRAVYLLLIMSATVTGAVLFCLSCISELDYSLIEKRSRVLYAADGSIAGFSLSEDNESYRFYTSVEDVSPLYIRMLLANEDRNFHSHCGVDFPAMARALWGNVSSGRITSGGSTLAMQVVKRLTGHERTYLNKLKEVVQAIYITQKFGRRQVLEWYLTLAPYGGNTEGVKAASLRWFGHLPSGMTPSEAALLTALPRAPEHIRPDRNPKAAAYYINEVLRNSRDKGVFGDDVWKSTLEDNVAGNLRSIDQSAITLASRVFSETSDREVHSYLEPSVQHVLQDVSESFRKKHQDGAVLSAVVLDADTHRVTGVLGSSDLGITRICLPFSPRSPGSALKPFAYGLAFQEGRLHPRTVLHDNSKLFGSWRPDNFDRSFSGKVTAARALVSSLNLPALEVLELIGPGYFVNSMNRNENLLKVRNSTADYSVILGSADISLMNLARLYAMLNEDGMMNPYALYENQKLFPAVRFMEKDSARAVFNILRLTRRPDNAVTADEVSYKTGTSSRFTDALAIGSLENHTVAVAIRFPDNRTGYYQYSGFKDAAPVLFEILGRLPAKKMHRPVIESELLEISSPEALFEVVEERKLIDDKALHIDFPNDGDVVLADADGRVFIHYTSGTGTVYLSHDGEQTEDSFIQVEKEGIHTVSILDGEGHSDSVTFRVLLGN</sequence>
<dbReference type="Proteomes" id="UP000243745">
    <property type="component" value="Unassembled WGS sequence"/>
</dbReference>
<evidence type="ECO:0000256" key="1">
    <source>
        <dbReference type="ARBA" id="ARBA00004752"/>
    </source>
</evidence>
<evidence type="ECO:0000256" key="5">
    <source>
        <dbReference type="ARBA" id="ARBA00022670"/>
    </source>
</evidence>
<dbReference type="GO" id="GO:0006508">
    <property type="term" value="P:proteolysis"/>
    <property type="evidence" value="ECO:0007669"/>
    <property type="project" value="UniProtKB-KW"/>
</dbReference>
<dbReference type="RefSeq" id="WP_093140264.1">
    <property type="nucleotide sequence ID" value="NZ_FOXF01000003.1"/>
</dbReference>
<feature type="transmembrane region" description="Helical" evidence="12">
    <location>
        <begin position="12"/>
        <end position="37"/>
    </location>
</feature>
<feature type="domain" description="Glycosyl transferase family 51" evidence="14">
    <location>
        <begin position="65"/>
        <end position="230"/>
    </location>
</feature>
<evidence type="ECO:0000259" key="13">
    <source>
        <dbReference type="Pfam" id="PF00905"/>
    </source>
</evidence>
<dbReference type="EC" id="2.4.99.28" evidence="10"/>
<comment type="pathway">
    <text evidence="1">Cell wall biogenesis; peptidoglycan biosynthesis.</text>
</comment>
<dbReference type="InterPro" id="IPR012338">
    <property type="entry name" value="Beta-lactam/transpept-like"/>
</dbReference>
<evidence type="ECO:0000256" key="3">
    <source>
        <dbReference type="ARBA" id="ARBA00007739"/>
    </source>
</evidence>
<dbReference type="Gene3D" id="3.40.710.10">
    <property type="entry name" value="DD-peptidase/beta-lactamase superfamily"/>
    <property type="match status" value="1"/>
</dbReference>
<protein>
    <recommendedName>
        <fullName evidence="10">peptidoglycan glycosyltransferase</fullName>
        <ecNumber evidence="10">2.4.99.28</ecNumber>
    </recommendedName>
</protein>
<comment type="similarity">
    <text evidence="2">In the C-terminal section; belongs to the transpeptidase family.</text>
</comment>
<evidence type="ECO:0000256" key="11">
    <source>
        <dbReference type="ARBA" id="ARBA00049902"/>
    </source>
</evidence>
<dbReference type="PANTHER" id="PTHR32282:SF15">
    <property type="entry name" value="PENICILLIN-BINDING PROTEIN 1C"/>
    <property type="match status" value="1"/>
</dbReference>
<dbReference type="GO" id="GO:0009252">
    <property type="term" value="P:peptidoglycan biosynthetic process"/>
    <property type="evidence" value="ECO:0007669"/>
    <property type="project" value="UniProtKB-UniPathway"/>
</dbReference>
<dbReference type="PANTHER" id="PTHR32282">
    <property type="entry name" value="BINDING PROTEIN TRANSPEPTIDASE, PUTATIVE-RELATED"/>
    <property type="match status" value="1"/>
</dbReference>
<reference evidence="15 16" key="1">
    <citation type="submission" date="2016-10" db="EMBL/GenBank/DDBJ databases">
        <authorList>
            <person name="Varghese N."/>
            <person name="Submissions S."/>
        </authorList>
    </citation>
    <scope>NUCLEOTIDE SEQUENCE [LARGE SCALE GENOMIC DNA]</scope>
    <source>
        <strain evidence="15 16">DSM 1361</strain>
    </source>
</reference>
<dbReference type="InterPro" id="IPR050396">
    <property type="entry name" value="Glycosyltr_51/Transpeptidase"/>
</dbReference>
<evidence type="ECO:0000256" key="9">
    <source>
        <dbReference type="ARBA" id="ARBA00023268"/>
    </source>
</evidence>